<reference evidence="5" key="3">
    <citation type="submission" date="2025-09" db="UniProtKB">
        <authorList>
            <consortium name="Ensembl"/>
        </authorList>
    </citation>
    <scope>IDENTIFICATION</scope>
</reference>
<feature type="transmembrane region" description="Helical" evidence="3">
    <location>
        <begin position="326"/>
        <end position="350"/>
    </location>
</feature>
<keyword evidence="3" id="KW-0472">Membrane</keyword>
<dbReference type="Pfam" id="PF07654">
    <property type="entry name" value="C1-set"/>
    <property type="match status" value="1"/>
</dbReference>
<dbReference type="GeneTree" id="ENSGT01150000287002"/>
<reference evidence="5 6" key="1">
    <citation type="journal article" date="2014" name="Nat. Genet.">
        <title>Whole-genome sequence of a flatfish provides insights into ZW sex chromosome evolution and adaptation to a benthic lifestyle.</title>
        <authorList>
            <person name="Chen S."/>
            <person name="Zhang G."/>
            <person name="Shao C."/>
            <person name="Huang Q."/>
            <person name="Liu G."/>
            <person name="Zhang P."/>
            <person name="Song W."/>
            <person name="An N."/>
            <person name="Chalopin D."/>
            <person name="Volff J.N."/>
            <person name="Hong Y."/>
            <person name="Li Q."/>
            <person name="Sha Z."/>
            <person name="Zhou H."/>
            <person name="Xie M."/>
            <person name="Yu Q."/>
            <person name="Liu Y."/>
            <person name="Xiang H."/>
            <person name="Wang N."/>
            <person name="Wu K."/>
            <person name="Yang C."/>
            <person name="Zhou Q."/>
            <person name="Liao X."/>
            <person name="Yang L."/>
            <person name="Hu Q."/>
            <person name="Zhang J."/>
            <person name="Meng L."/>
            <person name="Jin L."/>
            <person name="Tian Y."/>
            <person name="Lian J."/>
            <person name="Yang J."/>
            <person name="Miao G."/>
            <person name="Liu S."/>
            <person name="Liang Z."/>
            <person name="Yan F."/>
            <person name="Li Y."/>
            <person name="Sun B."/>
            <person name="Zhang H."/>
            <person name="Zhang J."/>
            <person name="Zhu Y."/>
            <person name="Du M."/>
            <person name="Zhao Y."/>
            <person name="Schartl M."/>
            <person name="Tang Q."/>
            <person name="Wang J."/>
        </authorList>
    </citation>
    <scope>NUCLEOTIDE SEQUENCE</scope>
</reference>
<keyword evidence="1" id="KW-0325">Glycoprotein</keyword>
<evidence type="ECO:0000313" key="5">
    <source>
        <dbReference type="Ensembl" id="ENSCSEP00000029630.1"/>
    </source>
</evidence>
<protein>
    <submittedName>
        <fullName evidence="5">Major histocompatibility complex class I ZEA</fullName>
    </submittedName>
</protein>
<dbReference type="GO" id="GO:0009897">
    <property type="term" value="C:external side of plasma membrane"/>
    <property type="evidence" value="ECO:0007669"/>
    <property type="project" value="TreeGrafter"/>
</dbReference>
<dbReference type="PROSITE" id="PS50835">
    <property type="entry name" value="IG_LIKE"/>
    <property type="match status" value="1"/>
</dbReference>
<organism evidence="5 6">
    <name type="scientific">Cynoglossus semilaevis</name>
    <name type="common">Tongue sole</name>
    <dbReference type="NCBI Taxonomy" id="244447"/>
    <lineage>
        <taxon>Eukaryota</taxon>
        <taxon>Metazoa</taxon>
        <taxon>Chordata</taxon>
        <taxon>Craniata</taxon>
        <taxon>Vertebrata</taxon>
        <taxon>Euteleostomi</taxon>
        <taxon>Actinopterygii</taxon>
        <taxon>Neopterygii</taxon>
        <taxon>Teleostei</taxon>
        <taxon>Neoteleostei</taxon>
        <taxon>Acanthomorphata</taxon>
        <taxon>Carangaria</taxon>
        <taxon>Pleuronectiformes</taxon>
        <taxon>Pleuronectoidei</taxon>
        <taxon>Cynoglossidae</taxon>
        <taxon>Cynoglossinae</taxon>
        <taxon>Cynoglossus</taxon>
    </lineage>
</organism>
<reference evidence="5" key="2">
    <citation type="submission" date="2025-08" db="UniProtKB">
        <authorList>
            <consortium name="Ensembl"/>
        </authorList>
    </citation>
    <scope>IDENTIFICATION</scope>
</reference>
<dbReference type="PANTHER" id="PTHR16675:SF193">
    <property type="entry name" value="LOC571647 PROTEIN-RELATED"/>
    <property type="match status" value="1"/>
</dbReference>
<dbReference type="Gene3D" id="2.60.40.10">
    <property type="entry name" value="Immunoglobulins"/>
    <property type="match status" value="1"/>
</dbReference>
<dbReference type="FunFam" id="3.30.500.10:FF:000005">
    <property type="entry name" value="MHC class I antigen ZKA transcript variant 1"/>
    <property type="match status" value="1"/>
</dbReference>
<dbReference type="InterPro" id="IPR050208">
    <property type="entry name" value="MHC_class-I_related"/>
</dbReference>
<dbReference type="PANTHER" id="PTHR16675">
    <property type="entry name" value="MHC CLASS I-RELATED"/>
    <property type="match status" value="1"/>
</dbReference>
<evidence type="ECO:0000256" key="2">
    <source>
        <dbReference type="RuleBase" id="RU004439"/>
    </source>
</evidence>
<proteinExistence type="inferred from homology"/>
<dbReference type="InterPro" id="IPR001039">
    <property type="entry name" value="MHC_I_a_a1/a2"/>
</dbReference>
<dbReference type="InterPro" id="IPR013783">
    <property type="entry name" value="Ig-like_fold"/>
</dbReference>
<sequence length="358" mass="41307">DVTTDKNNIRTTPRFFRDKGTDDVTDDVQSYSFHHRLFLEVKQTHSLTYIYTAYSKEPSTPGLHKFTAMGLLDGRIIDYFDNDHPLKVPKQKWMEEQEDKDYWKKGSDTLKKMMDWFNINIGILMDRMRQNQSDLHTLQWLHGCEAKKEAGGMVFTRGLDMYNYDGKSFLEFDDAHGVWSTANTAAEPTKRKKWDGVLALKDYTKGYLENECCQWMEKFLQKEQEELQKSSLPDPEVFLFTTSSSVNDRVNLNCLATGFYPTDVDLQMTRDGQLLTQLNGLRSSKVRPNHDNTYQRRDTVEILTSDTSEFRCELLHPSHSASASTAMIIGVVGGCVLLFLLVVALLLIWLHKKNKLSK</sequence>
<dbReference type="InterPro" id="IPR037055">
    <property type="entry name" value="MHC_I-like_Ag-recog_sf"/>
</dbReference>
<evidence type="ECO:0000256" key="3">
    <source>
        <dbReference type="SAM" id="Phobius"/>
    </source>
</evidence>
<keyword evidence="3" id="KW-0812">Transmembrane</keyword>
<feature type="domain" description="Ig-like" evidence="4">
    <location>
        <begin position="235"/>
        <end position="329"/>
    </location>
</feature>
<dbReference type="AlphaFoldDB" id="A0A3P8WY35"/>
<dbReference type="Proteomes" id="UP000265120">
    <property type="component" value="Chromosome 18"/>
</dbReference>
<dbReference type="SUPFAM" id="SSF48726">
    <property type="entry name" value="Immunoglobulin"/>
    <property type="match status" value="1"/>
</dbReference>
<keyword evidence="6" id="KW-1185">Reference proteome</keyword>
<dbReference type="GO" id="GO:0006955">
    <property type="term" value="P:immune response"/>
    <property type="evidence" value="ECO:0007669"/>
    <property type="project" value="TreeGrafter"/>
</dbReference>
<dbReference type="Pfam" id="PF00129">
    <property type="entry name" value="MHC_I"/>
    <property type="match status" value="1"/>
</dbReference>
<dbReference type="InterPro" id="IPR007110">
    <property type="entry name" value="Ig-like_dom"/>
</dbReference>
<name>A0A3P8WY35_CYNSE</name>
<dbReference type="InterPro" id="IPR011161">
    <property type="entry name" value="MHC_I-like_Ag-recog"/>
</dbReference>
<evidence type="ECO:0000256" key="1">
    <source>
        <dbReference type="ARBA" id="ARBA00023180"/>
    </source>
</evidence>
<dbReference type="InterPro" id="IPR036179">
    <property type="entry name" value="Ig-like_dom_sf"/>
</dbReference>
<comment type="similarity">
    <text evidence="2">Belongs to the MHC class I family.</text>
</comment>
<dbReference type="SMART" id="SM00407">
    <property type="entry name" value="IGc1"/>
    <property type="match status" value="1"/>
</dbReference>
<dbReference type="GO" id="GO:0005615">
    <property type="term" value="C:extracellular space"/>
    <property type="evidence" value="ECO:0007669"/>
    <property type="project" value="TreeGrafter"/>
</dbReference>
<keyword evidence="3" id="KW-1133">Transmembrane helix</keyword>
<evidence type="ECO:0000259" key="4">
    <source>
        <dbReference type="PROSITE" id="PS50835"/>
    </source>
</evidence>
<dbReference type="Gene3D" id="3.30.500.10">
    <property type="entry name" value="MHC class I-like antigen recognition-like"/>
    <property type="match status" value="1"/>
</dbReference>
<dbReference type="InterPro" id="IPR011162">
    <property type="entry name" value="MHC_I/II-like_Ag-recog"/>
</dbReference>
<evidence type="ECO:0000313" key="6">
    <source>
        <dbReference type="Proteomes" id="UP000265120"/>
    </source>
</evidence>
<dbReference type="PRINTS" id="PR01638">
    <property type="entry name" value="MHCCLASSI"/>
</dbReference>
<dbReference type="SUPFAM" id="SSF54452">
    <property type="entry name" value="MHC antigen-recognition domain"/>
    <property type="match status" value="1"/>
</dbReference>
<dbReference type="InterPro" id="IPR003597">
    <property type="entry name" value="Ig_C1-set"/>
</dbReference>
<accession>A0A3P8WY35</accession>
<dbReference type="Ensembl" id="ENSCSET00000030032.1">
    <property type="protein sequence ID" value="ENSCSEP00000029630.1"/>
    <property type="gene ID" value="ENSCSEG00000018937.1"/>
</dbReference>